<evidence type="ECO:0000313" key="3">
    <source>
        <dbReference type="WBParaSite" id="PgR033_g017_t05"/>
    </source>
</evidence>
<dbReference type="WBParaSite" id="PgR033_g017_t06">
    <property type="protein sequence ID" value="PgR033_g017_t06"/>
    <property type="gene ID" value="PgR033_g017"/>
</dbReference>
<keyword evidence="1" id="KW-1133">Transmembrane helix</keyword>
<feature type="transmembrane region" description="Helical" evidence="1">
    <location>
        <begin position="60"/>
        <end position="77"/>
    </location>
</feature>
<name>A0A915BBG3_PARUN</name>
<keyword evidence="1" id="KW-0472">Membrane</keyword>
<keyword evidence="2" id="KW-1185">Reference proteome</keyword>
<dbReference type="AlphaFoldDB" id="A0A915BBG3"/>
<sequence>MERIQTIKGSLLCALTSSYQFIVLTVIIFNRKYYTDSINVHNSKISTVEDRALSRLHREIYVLYLFRTPIFLALSLLRASLKKIISLTFAYLTVMRDFLETWDVIGNKGMRKHERRKMVQGSMWQLSIVRALLRGTYTAPVSR</sequence>
<evidence type="ECO:0000313" key="2">
    <source>
        <dbReference type="Proteomes" id="UP000887569"/>
    </source>
</evidence>
<proteinExistence type="predicted"/>
<organism evidence="2 5">
    <name type="scientific">Parascaris univalens</name>
    <name type="common">Nematode worm</name>
    <dbReference type="NCBI Taxonomy" id="6257"/>
    <lineage>
        <taxon>Eukaryota</taxon>
        <taxon>Metazoa</taxon>
        <taxon>Ecdysozoa</taxon>
        <taxon>Nematoda</taxon>
        <taxon>Chromadorea</taxon>
        <taxon>Rhabditida</taxon>
        <taxon>Spirurina</taxon>
        <taxon>Ascaridomorpha</taxon>
        <taxon>Ascaridoidea</taxon>
        <taxon>Ascarididae</taxon>
        <taxon>Parascaris</taxon>
    </lineage>
</organism>
<dbReference type="WBParaSite" id="PgR033_g017_t08">
    <property type="protein sequence ID" value="PgR033_g017_t08"/>
    <property type="gene ID" value="PgR033_g017"/>
</dbReference>
<reference evidence="3 4" key="1">
    <citation type="submission" date="2022-11" db="UniProtKB">
        <authorList>
            <consortium name="WormBaseParasite"/>
        </authorList>
    </citation>
    <scope>IDENTIFICATION</scope>
</reference>
<feature type="transmembrane region" description="Helical" evidence="1">
    <location>
        <begin position="12"/>
        <end position="29"/>
    </location>
</feature>
<protein>
    <submittedName>
        <fullName evidence="3 4">Lipocalin/cytosolic fatty-acid binding domain-containing protein</fullName>
    </submittedName>
</protein>
<evidence type="ECO:0000256" key="1">
    <source>
        <dbReference type="SAM" id="Phobius"/>
    </source>
</evidence>
<accession>A0A915BBG3</accession>
<evidence type="ECO:0000313" key="5">
    <source>
        <dbReference type="WBParaSite" id="PgR033_g017_t08"/>
    </source>
</evidence>
<dbReference type="Proteomes" id="UP000887569">
    <property type="component" value="Unplaced"/>
</dbReference>
<evidence type="ECO:0000313" key="4">
    <source>
        <dbReference type="WBParaSite" id="PgR033_g017_t06"/>
    </source>
</evidence>
<keyword evidence="1" id="KW-0812">Transmembrane</keyword>
<dbReference type="WBParaSite" id="PgR033_g017_t05">
    <property type="protein sequence ID" value="PgR033_g017_t05"/>
    <property type="gene ID" value="PgR033_g017"/>
</dbReference>